<evidence type="ECO:0000313" key="7">
    <source>
        <dbReference type="EMBL" id="KAK6725853.1"/>
    </source>
</evidence>
<feature type="transmembrane region" description="Helical" evidence="6">
    <location>
        <begin position="117"/>
        <end position="135"/>
    </location>
</feature>
<reference evidence="7 8" key="1">
    <citation type="submission" date="2023-08" db="EMBL/GenBank/DDBJ databases">
        <title>A Necator americanus chromosomal reference genome.</title>
        <authorList>
            <person name="Ilik V."/>
            <person name="Petrzelkova K.J."/>
            <person name="Pardy F."/>
            <person name="Fuh T."/>
            <person name="Niatou-Singa F.S."/>
            <person name="Gouil Q."/>
            <person name="Baker L."/>
            <person name="Ritchie M.E."/>
            <person name="Jex A.R."/>
            <person name="Gazzola D."/>
            <person name="Li H."/>
            <person name="Toshio Fujiwara R."/>
            <person name="Zhan B."/>
            <person name="Aroian R.V."/>
            <person name="Pafco B."/>
            <person name="Schwarz E.M."/>
        </authorList>
    </citation>
    <scope>NUCLEOTIDE SEQUENCE [LARGE SCALE GENOMIC DNA]</scope>
    <source>
        <strain evidence="7 8">Aroian</strain>
        <tissue evidence="7">Whole animal</tissue>
    </source>
</reference>
<accession>A0ABR1BL62</accession>
<keyword evidence="8" id="KW-1185">Reference proteome</keyword>
<evidence type="ECO:0000256" key="4">
    <source>
        <dbReference type="ARBA" id="ARBA00022989"/>
    </source>
</evidence>
<evidence type="ECO:0000256" key="2">
    <source>
        <dbReference type="ARBA" id="ARBA00007590"/>
    </source>
</evidence>
<dbReference type="InterPro" id="IPR005349">
    <property type="entry name" value="TMEM14"/>
</dbReference>
<sequence>MSLPRRFEVTLTLTQLHRASCRFDPTIESEKSRESTEESIMLPEQVNPWYAGLLVVGGVVGYLKAGSVPSLIAGAGSGAIVAAFTFMDLPYKTLAVAGVSGVLSYIMGMRFANSHKIMPAGLIAFASVGALLVQLNHMRKTGSLH</sequence>
<dbReference type="Proteomes" id="UP001303046">
    <property type="component" value="Unassembled WGS sequence"/>
</dbReference>
<evidence type="ECO:0008006" key="9">
    <source>
        <dbReference type="Google" id="ProtNLM"/>
    </source>
</evidence>
<gene>
    <name evidence="7" type="primary">Necator_chrI.g396</name>
    <name evidence="7" type="ORF">RB195_004275</name>
</gene>
<dbReference type="PANTHER" id="PTHR12668:SF43">
    <property type="entry name" value="TRANSMEMBRANE PROTEIN 14 HOMOLOG"/>
    <property type="match status" value="1"/>
</dbReference>
<protein>
    <recommendedName>
        <fullName evidence="9">Transmembrane protein 14C</fullName>
    </recommendedName>
</protein>
<feature type="transmembrane region" description="Helical" evidence="6">
    <location>
        <begin position="71"/>
        <end position="87"/>
    </location>
</feature>
<dbReference type="EMBL" id="JAVFWL010000001">
    <property type="protein sequence ID" value="KAK6725853.1"/>
    <property type="molecule type" value="Genomic_DNA"/>
</dbReference>
<evidence type="ECO:0000256" key="6">
    <source>
        <dbReference type="SAM" id="Phobius"/>
    </source>
</evidence>
<keyword evidence="3 6" id="KW-0812">Transmembrane</keyword>
<dbReference type="InterPro" id="IPR044890">
    <property type="entry name" value="TMEM14_sf"/>
</dbReference>
<evidence type="ECO:0000256" key="1">
    <source>
        <dbReference type="ARBA" id="ARBA00004370"/>
    </source>
</evidence>
<comment type="similarity">
    <text evidence="2">Belongs to the TMEM14 family.</text>
</comment>
<name>A0ABR1BL62_NECAM</name>
<proteinExistence type="inferred from homology"/>
<keyword evidence="5 6" id="KW-0472">Membrane</keyword>
<evidence type="ECO:0000256" key="3">
    <source>
        <dbReference type="ARBA" id="ARBA00022692"/>
    </source>
</evidence>
<keyword evidence="4 6" id="KW-1133">Transmembrane helix</keyword>
<dbReference type="PANTHER" id="PTHR12668">
    <property type="entry name" value="TRANSMEMBRANE PROTEIN 14, 15"/>
    <property type="match status" value="1"/>
</dbReference>
<evidence type="ECO:0000256" key="5">
    <source>
        <dbReference type="ARBA" id="ARBA00023136"/>
    </source>
</evidence>
<evidence type="ECO:0000313" key="8">
    <source>
        <dbReference type="Proteomes" id="UP001303046"/>
    </source>
</evidence>
<comment type="caution">
    <text evidence="7">The sequence shown here is derived from an EMBL/GenBank/DDBJ whole genome shotgun (WGS) entry which is preliminary data.</text>
</comment>
<dbReference type="Pfam" id="PF03647">
    <property type="entry name" value="Tmemb_14"/>
    <property type="match status" value="1"/>
</dbReference>
<comment type="subcellular location">
    <subcellularLocation>
        <location evidence="1">Membrane</location>
    </subcellularLocation>
</comment>
<dbReference type="Gene3D" id="1.10.10.1740">
    <property type="entry name" value="Transmembrane protein 14-like"/>
    <property type="match status" value="1"/>
</dbReference>
<organism evidence="7 8">
    <name type="scientific">Necator americanus</name>
    <name type="common">Human hookworm</name>
    <dbReference type="NCBI Taxonomy" id="51031"/>
    <lineage>
        <taxon>Eukaryota</taxon>
        <taxon>Metazoa</taxon>
        <taxon>Ecdysozoa</taxon>
        <taxon>Nematoda</taxon>
        <taxon>Chromadorea</taxon>
        <taxon>Rhabditida</taxon>
        <taxon>Rhabditina</taxon>
        <taxon>Rhabditomorpha</taxon>
        <taxon>Strongyloidea</taxon>
        <taxon>Ancylostomatidae</taxon>
        <taxon>Bunostominae</taxon>
        <taxon>Necator</taxon>
    </lineage>
</organism>